<dbReference type="EMBL" id="CP072842">
    <property type="protein sequence ID" value="QTV04958.1"/>
    <property type="molecule type" value="Genomic_DNA"/>
</dbReference>
<name>A0ABX7XAN7_9FLAO</name>
<sequence length="403" mass="46861">MKTYLSVLLISISSIIFAQIKFEPGYIILKDGSRKDVLIKNMDWRSNPTKIEIKTNENLKSEIIPIEELQLFEIFYSSKYIKSTVLIDESSSDLSKLTYESEPKFIKKDLLLKVLVMGEANLYSFSEGDEQKFFYATADKNIEQLIYKPYWFESNKIAYNKSYRSQLIKSFKCDAVSKENLMKINYREKDLINLFQKINNCQNTEVEYLNTHSSNKKIDFNLNIRPRINFNSLDFQTNNIEFRNLTFDKKLTFGIGLEAEFILPFYKNKWAILIEPNYVSYKAENVSVAEISGITTTHSLNYQALDVPIGVRHYMFLNEKSKLFINAQFIPIFSLDSKIEAKRNSTNVGVIEFGNGTNLGIGAGYKYLDRYSLEMRYVTDLKSKGDYDSKFNMLSIILGYKIF</sequence>
<dbReference type="Proteomes" id="UP000672011">
    <property type="component" value="Chromosome"/>
</dbReference>
<protein>
    <submittedName>
        <fullName evidence="1">Outer membrane beta-barrel protein</fullName>
    </submittedName>
</protein>
<organism evidence="1 2">
    <name type="scientific">Faecalibacter bovis</name>
    <dbReference type="NCBI Taxonomy" id="2898187"/>
    <lineage>
        <taxon>Bacteria</taxon>
        <taxon>Pseudomonadati</taxon>
        <taxon>Bacteroidota</taxon>
        <taxon>Flavobacteriia</taxon>
        <taxon>Flavobacteriales</taxon>
        <taxon>Weeksellaceae</taxon>
        <taxon>Faecalibacter</taxon>
    </lineage>
</organism>
<reference evidence="1 2" key="1">
    <citation type="journal article" date="2021" name="Int. J. Syst. Evol. Microbiol.">
        <title>Faecalibacter bovis sp. nov., isolated from cow faeces.</title>
        <authorList>
            <person name="Li F."/>
            <person name="Zhao W."/>
            <person name="Hong Q."/>
            <person name="Shao Q."/>
            <person name="Song J."/>
            <person name="Yang S."/>
        </authorList>
    </citation>
    <scope>NUCLEOTIDE SEQUENCE [LARGE SCALE GENOMIC DNA]</scope>
    <source>
        <strain evidence="1 2">ZY171143</strain>
    </source>
</reference>
<dbReference type="RefSeq" id="WP_230475580.1">
    <property type="nucleotide sequence ID" value="NZ_CP072842.1"/>
</dbReference>
<evidence type="ECO:0000313" key="1">
    <source>
        <dbReference type="EMBL" id="QTV04958.1"/>
    </source>
</evidence>
<reference evidence="2" key="2">
    <citation type="submission" date="2021-04" db="EMBL/GenBank/DDBJ databases">
        <title>Taxonomy of Flavobacteriaceae bacterium ZY171143.</title>
        <authorList>
            <person name="Li F."/>
        </authorList>
    </citation>
    <scope>NUCLEOTIDE SEQUENCE [LARGE SCALE GENOMIC DNA]</scope>
    <source>
        <strain evidence="2">ZY171143</strain>
    </source>
</reference>
<gene>
    <name evidence="1" type="ORF">J9309_09170</name>
</gene>
<proteinExistence type="predicted"/>
<accession>A0ABX7XAN7</accession>
<evidence type="ECO:0000313" key="2">
    <source>
        <dbReference type="Proteomes" id="UP000672011"/>
    </source>
</evidence>
<keyword evidence="2" id="KW-1185">Reference proteome</keyword>